<organism evidence="5 6">
    <name type="scientific">Anaerosporomusa subterranea</name>
    <dbReference type="NCBI Taxonomy" id="1794912"/>
    <lineage>
        <taxon>Bacteria</taxon>
        <taxon>Bacillati</taxon>
        <taxon>Bacillota</taxon>
        <taxon>Negativicutes</taxon>
        <taxon>Acetonemataceae</taxon>
        <taxon>Anaerosporomusa</taxon>
    </lineage>
</organism>
<evidence type="ECO:0000256" key="2">
    <source>
        <dbReference type="ARBA" id="ARBA00022898"/>
    </source>
</evidence>
<evidence type="ECO:0000313" key="6">
    <source>
        <dbReference type="Proteomes" id="UP000076268"/>
    </source>
</evidence>
<dbReference type="AlphaFoldDB" id="A0A154BTZ1"/>
<comment type="caution">
    <text evidence="5">The sequence shown here is derived from an EMBL/GenBank/DDBJ whole genome shotgun (WGS) entry which is preliminary data.</text>
</comment>
<dbReference type="CDD" id="cd06815">
    <property type="entry name" value="PLPDE_III_AR_like_1"/>
    <property type="match status" value="1"/>
</dbReference>
<evidence type="ECO:0000259" key="4">
    <source>
        <dbReference type="Pfam" id="PF01168"/>
    </source>
</evidence>
<dbReference type="GO" id="GO:0008784">
    <property type="term" value="F:alanine racemase activity"/>
    <property type="evidence" value="ECO:0007669"/>
    <property type="project" value="TreeGrafter"/>
</dbReference>
<dbReference type="PANTHER" id="PTHR30511:SF3">
    <property type="entry name" value="LYSINE RACEMASE"/>
    <property type="match status" value="1"/>
</dbReference>
<dbReference type="InterPro" id="IPR001608">
    <property type="entry name" value="Ala_racemase_N"/>
</dbReference>
<dbReference type="InterPro" id="IPR029066">
    <property type="entry name" value="PLP-binding_barrel"/>
</dbReference>
<dbReference type="RefSeq" id="WP_066239637.1">
    <property type="nucleotide sequence ID" value="NZ_LSGP01000013.1"/>
</dbReference>
<dbReference type="EMBL" id="LSGP01000013">
    <property type="protein sequence ID" value="KYZ77389.1"/>
    <property type="molecule type" value="Genomic_DNA"/>
</dbReference>
<keyword evidence="3" id="KW-0413">Isomerase</keyword>
<dbReference type="OrthoDB" id="504078at2"/>
<reference evidence="5 6" key="1">
    <citation type="submission" date="2016-02" db="EMBL/GenBank/DDBJ databases">
        <title>Anaerosporomusa subterraneum gen. nov., sp. nov., a spore-forming obligate anaerobe isolated from saprolite.</title>
        <authorList>
            <person name="Choi J.K."/>
            <person name="Shah M."/>
            <person name="Yee N."/>
        </authorList>
    </citation>
    <scope>NUCLEOTIDE SEQUENCE [LARGE SCALE GENOMIC DNA]</scope>
    <source>
        <strain evidence="5 6">RU4</strain>
    </source>
</reference>
<dbReference type="SUPFAM" id="SSF51419">
    <property type="entry name" value="PLP-binding barrel"/>
    <property type="match status" value="1"/>
</dbReference>
<dbReference type="GO" id="GO:0030170">
    <property type="term" value="F:pyridoxal phosphate binding"/>
    <property type="evidence" value="ECO:0007669"/>
    <property type="project" value="TreeGrafter"/>
</dbReference>
<dbReference type="Pfam" id="PF01168">
    <property type="entry name" value="Ala_racemase_N"/>
    <property type="match status" value="1"/>
</dbReference>
<evidence type="ECO:0000256" key="1">
    <source>
        <dbReference type="ARBA" id="ARBA00001933"/>
    </source>
</evidence>
<keyword evidence="6" id="KW-1185">Reference proteome</keyword>
<proteinExistence type="predicted"/>
<protein>
    <submittedName>
        <fullName evidence="5">Alanine racemase</fullName>
    </submittedName>
</protein>
<gene>
    <name evidence="5" type="ORF">AXX12_04525</name>
</gene>
<evidence type="ECO:0000313" key="5">
    <source>
        <dbReference type="EMBL" id="KYZ77389.1"/>
    </source>
</evidence>
<dbReference type="InterPro" id="IPR000821">
    <property type="entry name" value="Ala_racemase"/>
</dbReference>
<sequence>MSPSLQINVDKIQYNTATIVERCRRQSISVLGVTKGFTAIEQIVQAVVEGGVDGLADSRMENIIEMRDRGFHLPITLLRIPRLSDVLNVIGYVDTSVNSEFTVIQALADAARTRGRVHQVILMIDVGDLREGLLQENAFRAAVQTAKLQGVKLVGLGTNMGCFGGVLPSTDNLGLLVRLTRAIEHRLGSQLEVVSGGGTSSLLLLENGLLPSGINQLRIGEGILLGTDTTNQRSIPGLHQDAFRLQAEVIELKEKPSLPIGEIGRDAFGNIPQFVDLGNRKRAIVALGRQDVNIEGIWPLTAGITIIGASSDHLILDVTDSETDIRMGNEIAFGLTYSGLLSASQSRYIAKVFIGGRYDRTNTGH</sequence>
<keyword evidence="2" id="KW-0663">Pyridoxal phosphate</keyword>
<name>A0A154BTZ1_ANASB</name>
<evidence type="ECO:0000256" key="3">
    <source>
        <dbReference type="ARBA" id="ARBA00023235"/>
    </source>
</evidence>
<feature type="domain" description="Alanine racemase N-terminal" evidence="4">
    <location>
        <begin position="7"/>
        <end position="223"/>
    </location>
</feature>
<dbReference type="Gene3D" id="3.20.20.10">
    <property type="entry name" value="Alanine racemase"/>
    <property type="match status" value="1"/>
</dbReference>
<dbReference type="GO" id="GO:0005829">
    <property type="term" value="C:cytosol"/>
    <property type="evidence" value="ECO:0007669"/>
    <property type="project" value="TreeGrafter"/>
</dbReference>
<comment type="cofactor">
    <cofactor evidence="1">
        <name>pyridoxal 5'-phosphate</name>
        <dbReference type="ChEBI" id="CHEBI:597326"/>
    </cofactor>
</comment>
<dbReference type="Proteomes" id="UP000076268">
    <property type="component" value="Unassembled WGS sequence"/>
</dbReference>
<dbReference type="PANTHER" id="PTHR30511">
    <property type="entry name" value="ALANINE RACEMASE"/>
    <property type="match status" value="1"/>
</dbReference>
<dbReference type="STRING" id="1794912.AXX12_04525"/>
<accession>A0A154BTZ1</accession>